<dbReference type="EMBL" id="CP029803">
    <property type="protein sequence ID" value="AWT59323.1"/>
    <property type="molecule type" value="Genomic_DNA"/>
</dbReference>
<sequence>MSYSFVAKKMYRMPTHFGPMMGPRQHPDGRKFECVDNPKTLSISVSFLSNAEQLERLLPDCFELDEKPIVTVSASYMKEIEWLAGRGYNTLGVTFPAVFRGDRDNVRGAFLSVLWENLTDPILTGREELGFSKIYCELPEPQISSTEAQCSAGWLGFNFMNMSLSDLVPKPVEMASESGDNTIDGTLHYKYIPKTGEWGVPDVAYPVITPVSGGHRKIVEELVGDGNLTWNRARWEDLPTQFNVINALADLELVEVLEGTLTRSIGGKDLSDQRILY</sequence>
<protein>
    <recommendedName>
        <fullName evidence="3">Acetoacetate decarboxylase</fullName>
    </recommendedName>
</protein>
<proteinExistence type="predicted"/>
<evidence type="ECO:0000313" key="1">
    <source>
        <dbReference type="EMBL" id="AWT59323.1"/>
    </source>
</evidence>
<evidence type="ECO:0000313" key="2">
    <source>
        <dbReference type="Proteomes" id="UP000247465"/>
    </source>
</evidence>
<reference evidence="1 2" key="1">
    <citation type="submission" date="2018-06" db="EMBL/GenBank/DDBJ databases">
        <title>Draft Genome Sequence of a Novel Marine Bacterium Related to the Verrucomicrobia.</title>
        <authorList>
            <person name="Vosseberg J."/>
            <person name="Martijn J."/>
            <person name="Ettema T.J.G."/>
        </authorList>
    </citation>
    <scope>NUCLEOTIDE SEQUENCE [LARGE SCALE GENOMIC DNA]</scope>
    <source>
        <strain evidence="1">TARA_B100001123</strain>
    </source>
</reference>
<dbReference type="Proteomes" id="UP000247465">
    <property type="component" value="Chromosome"/>
</dbReference>
<dbReference type="Pfam" id="PF06314">
    <property type="entry name" value="ADC"/>
    <property type="match status" value="1"/>
</dbReference>
<dbReference type="InterPro" id="IPR010451">
    <property type="entry name" value="Acetoacetate_decarboxylase"/>
</dbReference>
<dbReference type="InterPro" id="IPR023375">
    <property type="entry name" value="ADC_dom_sf"/>
</dbReference>
<dbReference type="AlphaFoldDB" id="A0A2Z4ABH1"/>
<gene>
    <name evidence="1" type="ORF">DF168_00508</name>
</gene>
<accession>A0A2Z4ABH1</accession>
<evidence type="ECO:0008006" key="3">
    <source>
        <dbReference type="Google" id="ProtNLM"/>
    </source>
</evidence>
<name>A0A2Z4ABH1_9BACT</name>
<organism evidence="1 2">
    <name type="scientific">Candidatus Moanibacter tarae</name>
    <dbReference type="NCBI Taxonomy" id="2200854"/>
    <lineage>
        <taxon>Bacteria</taxon>
        <taxon>Pseudomonadati</taxon>
        <taxon>Verrucomicrobiota</taxon>
        <taxon>Opitutia</taxon>
        <taxon>Puniceicoccales</taxon>
        <taxon>Puniceicoccales incertae sedis</taxon>
        <taxon>Candidatus Moanibacter</taxon>
    </lineage>
</organism>
<dbReference type="KEGG" id="mtar:DF168_00508"/>
<dbReference type="SUPFAM" id="SSF160104">
    <property type="entry name" value="Acetoacetate decarboxylase-like"/>
    <property type="match status" value="1"/>
</dbReference>
<dbReference type="GO" id="GO:0016829">
    <property type="term" value="F:lyase activity"/>
    <property type="evidence" value="ECO:0007669"/>
    <property type="project" value="InterPro"/>
</dbReference>
<dbReference type="Gene3D" id="2.40.400.10">
    <property type="entry name" value="Acetoacetate decarboxylase-like"/>
    <property type="match status" value="1"/>
</dbReference>